<feature type="transmembrane region" description="Helical" evidence="6">
    <location>
        <begin position="267"/>
        <end position="286"/>
    </location>
</feature>
<feature type="transmembrane region" description="Helical" evidence="6">
    <location>
        <begin position="120"/>
        <end position="145"/>
    </location>
</feature>
<evidence type="ECO:0000313" key="8">
    <source>
        <dbReference type="EMBL" id="AVF25270.1"/>
    </source>
</evidence>
<keyword evidence="3 6" id="KW-0812">Transmembrane</keyword>
<keyword evidence="4 6" id="KW-1133">Transmembrane helix</keyword>
<evidence type="ECO:0000256" key="1">
    <source>
        <dbReference type="ARBA" id="ARBA00004651"/>
    </source>
</evidence>
<feature type="transmembrane region" description="Helical" evidence="6">
    <location>
        <begin position="97"/>
        <end position="114"/>
    </location>
</feature>
<feature type="transmembrane region" description="Helical" evidence="6">
    <location>
        <begin position="383"/>
        <end position="401"/>
    </location>
</feature>
<evidence type="ECO:0000256" key="6">
    <source>
        <dbReference type="SAM" id="Phobius"/>
    </source>
</evidence>
<feature type="transmembrane region" description="Helical" evidence="6">
    <location>
        <begin position="65"/>
        <end position="85"/>
    </location>
</feature>
<gene>
    <name evidence="8" type="ORF">ERICIII_01066</name>
    <name evidence="9" type="ORF">ERICV_01084</name>
</gene>
<keyword evidence="5 6" id="KW-0472">Membrane</keyword>
<feature type="transmembrane region" description="Helical" evidence="6">
    <location>
        <begin position="157"/>
        <end position="179"/>
    </location>
</feature>
<dbReference type="PANTHER" id="PTHR23504">
    <property type="entry name" value="MAJOR FACILITATOR SUPERFAMILY DOMAIN-CONTAINING PROTEIN 10"/>
    <property type="match status" value="1"/>
</dbReference>
<reference evidence="8 11" key="2">
    <citation type="journal article" date="2020" name="Int. J. Med. Microbiol.">
        <title>Discovery of Paenibacillus larvae ERIC V: Phenotypic and genomic comparison to genotypes ERIC I-IV reveal different inventories of virulence factors which correlate with epidemiological prevalences of American Foulbrood.</title>
        <authorList>
            <person name="Beims H."/>
            <person name="Bunk B."/>
            <person name="Erler S."/>
            <person name="Mohr K.I."/>
            <person name="Sproer C."/>
            <person name="Pradella S."/>
            <person name="Gunther G."/>
            <person name="Rohde M."/>
            <person name="von der Ohe W."/>
            <person name="Steinert M."/>
        </authorList>
    </citation>
    <scope>NUCLEOTIDE SEQUENCE</scope>
    <source>
        <strain evidence="8">Eric_III</strain>
        <strain evidence="9">Eric_V</strain>
    </source>
</reference>
<dbReference type="GO" id="GO:0005886">
    <property type="term" value="C:plasma membrane"/>
    <property type="evidence" value="ECO:0007669"/>
    <property type="project" value="UniProtKB-SubCell"/>
</dbReference>
<name>A0A2L1TX63_9BACL</name>
<dbReference type="STRING" id="147375.BXP28_13125"/>
<dbReference type="PRINTS" id="PR01035">
    <property type="entry name" value="TCRTETA"/>
</dbReference>
<comment type="subcellular location">
    <subcellularLocation>
        <location evidence="1">Cell membrane</location>
        <topology evidence="1">Multi-pass membrane protein</topology>
    </subcellularLocation>
</comment>
<feature type="transmembrane region" description="Helical" evidence="6">
    <location>
        <begin position="185"/>
        <end position="205"/>
    </location>
</feature>
<dbReference type="InterPro" id="IPR001958">
    <property type="entry name" value="Tet-R_TetA/multi-R_MdtG-like"/>
</dbReference>
<dbReference type="InterPro" id="IPR011701">
    <property type="entry name" value="MFS"/>
</dbReference>
<feature type="transmembrane region" description="Helical" evidence="6">
    <location>
        <begin position="226"/>
        <end position="247"/>
    </location>
</feature>
<keyword evidence="2" id="KW-0813">Transport</keyword>
<dbReference type="EMBL" id="CP019717">
    <property type="protein sequence ID" value="QHZ50257.1"/>
    <property type="molecule type" value="Genomic_DNA"/>
</dbReference>
<accession>A0A2L1TX63</accession>
<organism evidence="8 10">
    <name type="scientific">Paenibacillus larvae subsp. larvae</name>
    <dbReference type="NCBI Taxonomy" id="147375"/>
    <lineage>
        <taxon>Bacteria</taxon>
        <taxon>Bacillati</taxon>
        <taxon>Bacillota</taxon>
        <taxon>Bacilli</taxon>
        <taxon>Bacillales</taxon>
        <taxon>Paenibacillaceae</taxon>
        <taxon>Paenibacillus</taxon>
    </lineage>
</organism>
<sequence>MAVNLANLREVPVLTYGLPLPVKGRETLKKPILLIMIMLFFVYVGFGIIIPVLPVFVQEEGVDPAGLGLLLSIYSIVSFLVAPFWGALSDRKGRRPILLTATFGFALSFVLLALSERHIWLLYLSRVLGGLFSGALSGVAMAYVADITSHEERTKSMGFVGMSIGLGFIFGPALGGLLSSWSLTLPFWVSAGACTAVFAGTLLVLPESLDKSVQPAEHSHSSRWKAFSGLLRYLYILTFVVSVSLAGLESTFQYFEMEVFQVTSSQIGLMFMFSGFADALVQGGLIRPIAKRKWEKQAIGTGLFFSVMGFIMILQSAGFWTATVALTIFSMGNAMVRPCVSSLLTQRTTGGQGITTGLNSSMDSLGRIAGPLLGTSLFGWKSGAPYLAGILLSLAAGYWLWKFHELDQKKKNAGGV</sequence>
<dbReference type="InterPro" id="IPR036259">
    <property type="entry name" value="MFS_trans_sf"/>
</dbReference>
<dbReference type="SUPFAM" id="SSF103473">
    <property type="entry name" value="MFS general substrate transporter"/>
    <property type="match status" value="1"/>
</dbReference>
<dbReference type="EMBL" id="CP019655">
    <property type="protein sequence ID" value="AVF25270.1"/>
    <property type="molecule type" value="Genomic_DNA"/>
</dbReference>
<accession>A0A8B6WY09</accession>
<dbReference type="InterPro" id="IPR020846">
    <property type="entry name" value="MFS_dom"/>
</dbReference>
<dbReference type="Proteomes" id="UP000464330">
    <property type="component" value="Chromosome"/>
</dbReference>
<protein>
    <submittedName>
        <fullName evidence="8">Putative transporter protein</fullName>
    </submittedName>
</protein>
<accession>A0A6C0QNJ1</accession>
<reference evidence="10" key="1">
    <citation type="submission" date="2017-02" db="EMBL/GenBank/DDBJ databases">
        <title>Delineation of Paenibacillus larvae strains originating from foulbrood outbreaks.</title>
        <authorList>
            <person name="Beims H."/>
            <person name="Bunk B."/>
            <person name="Sproeer C."/>
            <person name="Mohr K.I."/>
            <person name="Pradella S."/>
            <person name="Guenther G."/>
            <person name="Rohde M."/>
            <person name="von der Ohe W."/>
            <person name="Steinert M."/>
        </authorList>
    </citation>
    <scope>NUCLEOTIDE SEQUENCE [LARGE SCALE GENOMIC DNA]</scope>
    <source>
        <strain evidence="10">Eric_III</strain>
    </source>
</reference>
<evidence type="ECO:0000259" key="7">
    <source>
        <dbReference type="PROSITE" id="PS50850"/>
    </source>
</evidence>
<dbReference type="PANTHER" id="PTHR23504:SF15">
    <property type="entry name" value="MAJOR FACILITATOR SUPERFAMILY (MFS) PROFILE DOMAIN-CONTAINING PROTEIN"/>
    <property type="match status" value="1"/>
</dbReference>
<feature type="transmembrane region" description="Helical" evidence="6">
    <location>
        <begin position="298"/>
        <end position="322"/>
    </location>
</feature>
<evidence type="ECO:0000256" key="4">
    <source>
        <dbReference type="ARBA" id="ARBA00022989"/>
    </source>
</evidence>
<dbReference type="GO" id="GO:0022857">
    <property type="term" value="F:transmembrane transporter activity"/>
    <property type="evidence" value="ECO:0007669"/>
    <property type="project" value="InterPro"/>
</dbReference>
<evidence type="ECO:0000313" key="11">
    <source>
        <dbReference type="Proteomes" id="UP000464330"/>
    </source>
</evidence>
<evidence type="ECO:0000256" key="3">
    <source>
        <dbReference type="ARBA" id="ARBA00022692"/>
    </source>
</evidence>
<dbReference type="Pfam" id="PF07690">
    <property type="entry name" value="MFS_1"/>
    <property type="match status" value="1"/>
</dbReference>
<dbReference type="Proteomes" id="UP000239833">
    <property type="component" value="Chromosome"/>
</dbReference>
<dbReference type="AlphaFoldDB" id="A0A2L1TX63"/>
<evidence type="ECO:0000313" key="9">
    <source>
        <dbReference type="EMBL" id="QHZ50257.1"/>
    </source>
</evidence>
<dbReference type="Gene3D" id="1.20.1250.20">
    <property type="entry name" value="MFS general substrate transporter like domains"/>
    <property type="match status" value="1"/>
</dbReference>
<dbReference type="PROSITE" id="PS50850">
    <property type="entry name" value="MFS"/>
    <property type="match status" value="1"/>
</dbReference>
<evidence type="ECO:0000256" key="5">
    <source>
        <dbReference type="ARBA" id="ARBA00023136"/>
    </source>
</evidence>
<feature type="domain" description="Major facilitator superfamily (MFS) profile" evidence="7">
    <location>
        <begin position="31"/>
        <end position="407"/>
    </location>
</feature>
<evidence type="ECO:0000313" key="10">
    <source>
        <dbReference type="Proteomes" id="UP000239833"/>
    </source>
</evidence>
<evidence type="ECO:0000256" key="2">
    <source>
        <dbReference type="ARBA" id="ARBA00022448"/>
    </source>
</evidence>
<proteinExistence type="predicted"/>
<feature type="transmembrane region" description="Helical" evidence="6">
    <location>
        <begin position="32"/>
        <end position="53"/>
    </location>
</feature>